<accession>A0A1G7C055</accession>
<organism evidence="2 3">
    <name type="scientific">Desulfuromonas thiophila</name>
    <dbReference type="NCBI Taxonomy" id="57664"/>
    <lineage>
        <taxon>Bacteria</taxon>
        <taxon>Pseudomonadati</taxon>
        <taxon>Thermodesulfobacteriota</taxon>
        <taxon>Desulfuromonadia</taxon>
        <taxon>Desulfuromonadales</taxon>
        <taxon>Desulfuromonadaceae</taxon>
        <taxon>Desulfuromonas</taxon>
    </lineage>
</organism>
<gene>
    <name evidence="2" type="ORF">SAMN05661003_10820</name>
</gene>
<evidence type="ECO:0000313" key="3">
    <source>
        <dbReference type="Proteomes" id="UP000243205"/>
    </source>
</evidence>
<evidence type="ECO:0000313" key="2">
    <source>
        <dbReference type="EMBL" id="SDE32669.1"/>
    </source>
</evidence>
<dbReference type="RefSeq" id="WP_092078308.1">
    <property type="nucleotide sequence ID" value="NZ_FNAQ01000008.1"/>
</dbReference>
<evidence type="ECO:0000256" key="1">
    <source>
        <dbReference type="SAM" id="SignalP"/>
    </source>
</evidence>
<dbReference type="AlphaFoldDB" id="A0A1G7C055"/>
<dbReference type="Proteomes" id="UP000243205">
    <property type="component" value="Unassembled WGS sequence"/>
</dbReference>
<name>A0A1G7C055_9BACT</name>
<proteinExistence type="predicted"/>
<dbReference type="OrthoDB" id="6056869at2"/>
<keyword evidence="3" id="KW-1185">Reference proteome</keyword>
<reference evidence="3" key="1">
    <citation type="submission" date="2016-10" db="EMBL/GenBank/DDBJ databases">
        <authorList>
            <person name="Varghese N."/>
            <person name="Submissions S."/>
        </authorList>
    </citation>
    <scope>NUCLEOTIDE SEQUENCE [LARGE SCALE GENOMIC DNA]</scope>
    <source>
        <strain evidence="3">DSM 8987</strain>
    </source>
</reference>
<keyword evidence="1" id="KW-0732">Signal</keyword>
<protein>
    <submittedName>
        <fullName evidence="2">Uncharacterized protein</fullName>
    </submittedName>
</protein>
<dbReference type="STRING" id="57664.SAMN05661003_10820"/>
<dbReference type="EMBL" id="FNAQ01000008">
    <property type="protein sequence ID" value="SDE32669.1"/>
    <property type="molecule type" value="Genomic_DNA"/>
</dbReference>
<sequence>MKNRSLPLFPLFALLCLLLCGSLAQAMDIGLLAPSDQRFRAELYYEDYQRDTRQDYPSVYPASSYVGKQEEKRLIARLSLAPQRRWGLSLELGGTDSEHSEQIAPLLGAGAHLVVLERGNLYASLFGRLTYVSGIEYKESYGGYVDEQNYGYDTWQRDEDYVEYGGGLQLGTRWQPCAWAELSGYGGLLLSWVEETRSKERERATGKFQGQDFDWSYSDSTIDMREEHQAQLFAGIELRALPSNLALRLESRFYDRTSLSAALLWAF</sequence>
<feature type="signal peptide" evidence="1">
    <location>
        <begin position="1"/>
        <end position="26"/>
    </location>
</feature>
<feature type="chain" id="PRO_5017253855" evidence="1">
    <location>
        <begin position="27"/>
        <end position="267"/>
    </location>
</feature>